<sequence length="146" mass="17608">MEPFSFSSLHEYLDCAFKDNPNPSWDEIKNAKKEYWKIYYKHYRREKRIKRKEFSLGFYPKQLQLIHQKRGDKSVSQFLYDAVNRQLTSQEAPQVNKEVFSEVHQQLRTLINLMEESLDSEASDALEELLERFEKLEENFIQLINP</sequence>
<accession>A0A4R2NTF1</accession>
<evidence type="ECO:0000313" key="2">
    <source>
        <dbReference type="Proteomes" id="UP000294564"/>
    </source>
</evidence>
<keyword evidence="2" id="KW-1185">Reference proteome</keyword>
<evidence type="ECO:0000313" key="1">
    <source>
        <dbReference type="EMBL" id="TCP25112.1"/>
    </source>
</evidence>
<gene>
    <name evidence="1" type="ORF">EV195_104144</name>
</gene>
<dbReference type="RefSeq" id="WP_132794497.1">
    <property type="nucleotide sequence ID" value="NZ_SLXM01000004.1"/>
</dbReference>
<organism evidence="1 2">
    <name type="scientific">Tenacibaculum skagerrakense</name>
    <dbReference type="NCBI Taxonomy" id="186571"/>
    <lineage>
        <taxon>Bacteria</taxon>
        <taxon>Pseudomonadati</taxon>
        <taxon>Bacteroidota</taxon>
        <taxon>Flavobacteriia</taxon>
        <taxon>Flavobacteriales</taxon>
        <taxon>Flavobacteriaceae</taxon>
        <taxon>Tenacibaculum</taxon>
    </lineage>
</organism>
<dbReference type="OrthoDB" id="1452315at2"/>
<protein>
    <submittedName>
        <fullName evidence="1">Uncharacterized protein</fullName>
    </submittedName>
</protein>
<dbReference type="AlphaFoldDB" id="A0A4R2NTF1"/>
<dbReference type="EMBL" id="SLXM01000004">
    <property type="protein sequence ID" value="TCP25112.1"/>
    <property type="molecule type" value="Genomic_DNA"/>
</dbReference>
<proteinExistence type="predicted"/>
<name>A0A4R2NTF1_9FLAO</name>
<dbReference type="Proteomes" id="UP000294564">
    <property type="component" value="Unassembled WGS sequence"/>
</dbReference>
<comment type="caution">
    <text evidence="1">The sequence shown here is derived from an EMBL/GenBank/DDBJ whole genome shotgun (WGS) entry which is preliminary data.</text>
</comment>
<reference evidence="1 2" key="1">
    <citation type="submission" date="2019-03" db="EMBL/GenBank/DDBJ databases">
        <title>Genomic Encyclopedia of Type Strains, Phase IV (KMG-IV): sequencing the most valuable type-strain genomes for metagenomic binning, comparative biology and taxonomic classification.</title>
        <authorList>
            <person name="Goeker M."/>
        </authorList>
    </citation>
    <scope>NUCLEOTIDE SEQUENCE [LARGE SCALE GENOMIC DNA]</scope>
    <source>
        <strain evidence="1 2">DSM 14836</strain>
    </source>
</reference>